<accession>A0ABS0IZ67</accession>
<feature type="transmembrane region" description="Helical" evidence="8">
    <location>
        <begin position="218"/>
        <end position="238"/>
    </location>
</feature>
<keyword evidence="3" id="KW-0813">Transport</keyword>
<comment type="similarity">
    <text evidence="2">Belongs to the EamA transporter family.</text>
</comment>
<feature type="transmembrane region" description="Helical" evidence="8">
    <location>
        <begin position="108"/>
        <end position="125"/>
    </location>
</feature>
<protein>
    <submittedName>
        <fullName evidence="10">EamA family transporter RarD</fullName>
    </submittedName>
</protein>
<reference evidence="10 11" key="1">
    <citation type="submission" date="2019-08" db="EMBL/GenBank/DDBJ databases">
        <authorList>
            <person name="Luo N."/>
        </authorList>
    </citation>
    <scope>NUCLEOTIDE SEQUENCE [LARGE SCALE GENOMIC DNA]</scope>
    <source>
        <strain evidence="10 11">NCIMB 9442</strain>
    </source>
</reference>
<feature type="domain" description="EamA" evidence="9">
    <location>
        <begin position="13"/>
        <end position="147"/>
    </location>
</feature>
<evidence type="ECO:0000259" key="9">
    <source>
        <dbReference type="Pfam" id="PF00892"/>
    </source>
</evidence>
<evidence type="ECO:0000256" key="6">
    <source>
        <dbReference type="ARBA" id="ARBA00022989"/>
    </source>
</evidence>
<evidence type="ECO:0000313" key="11">
    <source>
        <dbReference type="Proteomes" id="UP001194469"/>
    </source>
</evidence>
<dbReference type="InterPro" id="IPR004626">
    <property type="entry name" value="RarD"/>
</dbReference>
<feature type="transmembrane region" description="Helical" evidence="8">
    <location>
        <begin position="12"/>
        <end position="31"/>
    </location>
</feature>
<evidence type="ECO:0000256" key="7">
    <source>
        <dbReference type="ARBA" id="ARBA00023136"/>
    </source>
</evidence>
<dbReference type="Pfam" id="PF00892">
    <property type="entry name" value="EamA"/>
    <property type="match status" value="1"/>
</dbReference>
<keyword evidence="7 8" id="KW-0472">Membrane</keyword>
<dbReference type="RefSeq" id="WP_196607774.1">
    <property type="nucleotide sequence ID" value="NZ_VRYY01000004.1"/>
</dbReference>
<evidence type="ECO:0000256" key="1">
    <source>
        <dbReference type="ARBA" id="ARBA00004651"/>
    </source>
</evidence>
<evidence type="ECO:0000256" key="2">
    <source>
        <dbReference type="ARBA" id="ARBA00007362"/>
    </source>
</evidence>
<sequence>MPPQPQQRTTRAGLWGALGAFGLWGLLPLYWKLVQQVPPSEILCHRIVWSVVFLLPLVLLGGRLAEVRAAVASRRNLATIAGSSLLIGGNWFLYIWAVNSNMVLETSLGYYMTPLVNALLGALVLGERPSRVQLAAIAIAAAGVLSMLVSYGRLPWVALVLAVSFSFYGLLRKLVKVESIPGLFIETMLLAPVAVGYLGWLAWQGGGALGHLGLGTDLLLVGAGIATSTPLLCFAFAARRLRLTTLGVMQYIAPSIAFLLGAFVFREPVTSAHMLTFGCIWTALALYTADGIRAARSAYRHAIR</sequence>
<feature type="transmembrane region" description="Helical" evidence="8">
    <location>
        <begin position="245"/>
        <end position="265"/>
    </location>
</feature>
<evidence type="ECO:0000256" key="3">
    <source>
        <dbReference type="ARBA" id="ARBA00022448"/>
    </source>
</evidence>
<dbReference type="EMBL" id="VRYY01000004">
    <property type="protein sequence ID" value="MBG3875484.1"/>
    <property type="molecule type" value="Genomic_DNA"/>
</dbReference>
<feature type="transmembrane region" description="Helical" evidence="8">
    <location>
        <begin position="77"/>
        <end position="96"/>
    </location>
</feature>
<comment type="subcellular location">
    <subcellularLocation>
        <location evidence="1">Cell membrane</location>
        <topology evidence="1">Multi-pass membrane protein</topology>
    </subcellularLocation>
</comment>
<feature type="transmembrane region" description="Helical" evidence="8">
    <location>
        <begin position="132"/>
        <end position="148"/>
    </location>
</feature>
<keyword evidence="6 8" id="KW-1133">Transmembrane helix</keyword>
<comment type="caution">
    <text evidence="10">The sequence shown here is derived from an EMBL/GenBank/DDBJ whole genome shotgun (WGS) entry which is preliminary data.</text>
</comment>
<dbReference type="SUPFAM" id="SSF103481">
    <property type="entry name" value="Multidrug resistance efflux transporter EmrE"/>
    <property type="match status" value="2"/>
</dbReference>
<gene>
    <name evidence="10" type="primary">rarD</name>
    <name evidence="10" type="ORF">FVW20_00185</name>
</gene>
<dbReference type="InterPro" id="IPR037185">
    <property type="entry name" value="EmrE-like"/>
</dbReference>
<name>A0ABS0IZ67_9BACT</name>
<evidence type="ECO:0000256" key="4">
    <source>
        <dbReference type="ARBA" id="ARBA00022475"/>
    </source>
</evidence>
<dbReference type="PANTHER" id="PTHR22911">
    <property type="entry name" value="ACYL-MALONYL CONDENSING ENZYME-RELATED"/>
    <property type="match status" value="1"/>
</dbReference>
<evidence type="ECO:0000256" key="5">
    <source>
        <dbReference type="ARBA" id="ARBA00022692"/>
    </source>
</evidence>
<keyword evidence="4" id="KW-1003">Cell membrane</keyword>
<dbReference type="InterPro" id="IPR000620">
    <property type="entry name" value="EamA_dom"/>
</dbReference>
<feature type="transmembrane region" description="Helical" evidence="8">
    <location>
        <begin position="47"/>
        <end position="65"/>
    </location>
</feature>
<dbReference type="NCBIfam" id="TIGR00688">
    <property type="entry name" value="rarD"/>
    <property type="match status" value="1"/>
</dbReference>
<feature type="transmembrane region" description="Helical" evidence="8">
    <location>
        <begin position="271"/>
        <end position="289"/>
    </location>
</feature>
<proteinExistence type="inferred from homology"/>
<dbReference type="PANTHER" id="PTHR22911:SF137">
    <property type="entry name" value="SOLUTE CARRIER FAMILY 35 MEMBER G2-RELATED"/>
    <property type="match status" value="1"/>
</dbReference>
<organism evidence="10 11">
    <name type="scientific">Nitratidesulfovibrio oxamicus</name>
    <dbReference type="NCBI Taxonomy" id="32016"/>
    <lineage>
        <taxon>Bacteria</taxon>
        <taxon>Pseudomonadati</taxon>
        <taxon>Thermodesulfobacteriota</taxon>
        <taxon>Desulfovibrionia</taxon>
        <taxon>Desulfovibrionales</taxon>
        <taxon>Desulfovibrionaceae</taxon>
        <taxon>Nitratidesulfovibrio</taxon>
    </lineage>
</organism>
<feature type="transmembrane region" description="Helical" evidence="8">
    <location>
        <begin position="154"/>
        <end position="171"/>
    </location>
</feature>
<keyword evidence="11" id="KW-1185">Reference proteome</keyword>
<feature type="transmembrane region" description="Helical" evidence="8">
    <location>
        <begin position="183"/>
        <end position="203"/>
    </location>
</feature>
<evidence type="ECO:0000313" key="10">
    <source>
        <dbReference type="EMBL" id="MBG3875484.1"/>
    </source>
</evidence>
<keyword evidence="5 8" id="KW-0812">Transmembrane</keyword>
<dbReference type="Proteomes" id="UP001194469">
    <property type="component" value="Unassembled WGS sequence"/>
</dbReference>
<evidence type="ECO:0000256" key="8">
    <source>
        <dbReference type="SAM" id="Phobius"/>
    </source>
</evidence>